<feature type="domain" description="F-box" evidence="1">
    <location>
        <begin position="1"/>
        <end position="47"/>
    </location>
</feature>
<dbReference type="InterPro" id="IPR001810">
    <property type="entry name" value="F-box_dom"/>
</dbReference>
<dbReference type="CDD" id="cd22157">
    <property type="entry name" value="F-box_AtFBW1-like"/>
    <property type="match status" value="1"/>
</dbReference>
<dbReference type="Proteomes" id="UP000029121">
    <property type="component" value="Unassembled WGS sequence"/>
</dbReference>
<dbReference type="PANTHER" id="PTHR31672:SF13">
    <property type="entry name" value="F-BOX PROTEIN CPR30-LIKE"/>
    <property type="match status" value="1"/>
</dbReference>
<accession>R0I6C4</accession>
<dbReference type="Pfam" id="PF00646">
    <property type="entry name" value="F-box"/>
    <property type="match status" value="1"/>
</dbReference>
<proteinExistence type="predicted"/>
<evidence type="ECO:0000313" key="3">
    <source>
        <dbReference type="Proteomes" id="UP000029121"/>
    </source>
</evidence>
<dbReference type="Gene3D" id="1.20.1280.50">
    <property type="match status" value="1"/>
</dbReference>
<organism evidence="2 3">
    <name type="scientific">Capsella rubella</name>
    <dbReference type="NCBI Taxonomy" id="81985"/>
    <lineage>
        <taxon>Eukaryota</taxon>
        <taxon>Viridiplantae</taxon>
        <taxon>Streptophyta</taxon>
        <taxon>Embryophyta</taxon>
        <taxon>Tracheophyta</taxon>
        <taxon>Spermatophyta</taxon>
        <taxon>Magnoliopsida</taxon>
        <taxon>eudicotyledons</taxon>
        <taxon>Gunneridae</taxon>
        <taxon>Pentapetalae</taxon>
        <taxon>rosids</taxon>
        <taxon>malvids</taxon>
        <taxon>Brassicales</taxon>
        <taxon>Brassicaceae</taxon>
        <taxon>Camelineae</taxon>
        <taxon>Capsella</taxon>
    </lineage>
</organism>
<dbReference type="InterPro" id="IPR017451">
    <property type="entry name" value="F-box-assoc_interact_dom"/>
</dbReference>
<reference evidence="3" key="1">
    <citation type="journal article" date="2013" name="Nat. Genet.">
        <title>The Capsella rubella genome and the genomic consequences of rapid mating system evolution.</title>
        <authorList>
            <person name="Slotte T."/>
            <person name="Hazzouri K.M."/>
            <person name="Agren J.A."/>
            <person name="Koenig D."/>
            <person name="Maumus F."/>
            <person name="Guo Y.L."/>
            <person name="Steige K."/>
            <person name="Platts A.E."/>
            <person name="Escobar J.S."/>
            <person name="Newman L.K."/>
            <person name="Wang W."/>
            <person name="Mandakova T."/>
            <person name="Vello E."/>
            <person name="Smith L.M."/>
            <person name="Henz S.R."/>
            <person name="Steffen J."/>
            <person name="Takuno S."/>
            <person name="Brandvain Y."/>
            <person name="Coop G."/>
            <person name="Andolfatto P."/>
            <person name="Hu T.T."/>
            <person name="Blanchette M."/>
            <person name="Clark R.M."/>
            <person name="Quesneville H."/>
            <person name="Nordborg M."/>
            <person name="Gaut B.S."/>
            <person name="Lysak M.A."/>
            <person name="Jenkins J."/>
            <person name="Grimwood J."/>
            <person name="Chapman J."/>
            <person name="Prochnik S."/>
            <person name="Shu S."/>
            <person name="Rokhsar D."/>
            <person name="Schmutz J."/>
            <person name="Weigel D."/>
            <person name="Wright S.I."/>
        </authorList>
    </citation>
    <scope>NUCLEOTIDE SEQUENCE [LARGE SCALE GENOMIC DNA]</scope>
    <source>
        <strain evidence="3">cv. Monte Gargano</strain>
    </source>
</reference>
<dbReference type="InterPro" id="IPR006527">
    <property type="entry name" value="F-box-assoc_dom_typ1"/>
</dbReference>
<dbReference type="InterPro" id="IPR050796">
    <property type="entry name" value="SCF_F-box_component"/>
</dbReference>
<dbReference type="SUPFAM" id="SSF81383">
    <property type="entry name" value="F-box domain"/>
    <property type="match status" value="1"/>
</dbReference>
<protein>
    <recommendedName>
        <fullName evidence="1">F-box domain-containing protein</fullName>
    </recommendedName>
</protein>
<dbReference type="InterPro" id="IPR036047">
    <property type="entry name" value="F-box-like_dom_sf"/>
</dbReference>
<dbReference type="Pfam" id="PF07734">
    <property type="entry name" value="FBA_1"/>
    <property type="match status" value="1"/>
</dbReference>
<dbReference type="InterPro" id="IPR011043">
    <property type="entry name" value="Gal_Oxase/kelch_b-propeller"/>
</dbReference>
<sequence length="387" mass="44583">MTKISDLPRDLVATILSKVPLTCMRRVRFTCKRWNTISKDPSFAKMLIDKAAPRQLIMNSETRVSLMSGIGKLTSLNSSDQVEISQVFHCNGLLLCVTKDKTRLVVWNPYLGQTRWIEPRNAFHKLDLYALGYDGKSFENQKILRFIDDIQSGVIEYEIFDLKSSSWKVLDVTPDWEMNSYQRGVTLKGNTYFFATDKIEDFGLVLAEEIKDFLICFDFTNERFGPRLPLPFHSYSGETVALSSVREEQLAVLYQGDTCMMEIWVTNKIEPDAVSWNKVLFLQVDMVPHTGQDYVFAVDAGSFFIDEEKKMAVVFDKDQKEINDIAYFIGEKGYYKEVDLGYINGENNRQNQQVLDLTRRKPLVCSYSPSSVKIQQGARGKRKERDY</sequence>
<dbReference type="SUPFAM" id="SSF50965">
    <property type="entry name" value="Galactose oxidase, central domain"/>
    <property type="match status" value="1"/>
</dbReference>
<keyword evidence="3" id="KW-1185">Reference proteome</keyword>
<dbReference type="PROSITE" id="PS50181">
    <property type="entry name" value="FBOX"/>
    <property type="match status" value="1"/>
</dbReference>
<evidence type="ECO:0000259" key="1">
    <source>
        <dbReference type="PROSITE" id="PS50181"/>
    </source>
</evidence>
<name>R0I6C4_9BRAS</name>
<dbReference type="NCBIfam" id="TIGR01640">
    <property type="entry name" value="F_box_assoc_1"/>
    <property type="match status" value="1"/>
</dbReference>
<evidence type="ECO:0000313" key="2">
    <source>
        <dbReference type="EMBL" id="EOA31963.1"/>
    </source>
</evidence>
<dbReference type="EMBL" id="KB870807">
    <property type="protein sequence ID" value="EOA31963.1"/>
    <property type="molecule type" value="Genomic_DNA"/>
</dbReference>
<dbReference type="PANTHER" id="PTHR31672">
    <property type="entry name" value="BNACNNG10540D PROTEIN"/>
    <property type="match status" value="1"/>
</dbReference>
<dbReference type="AlphaFoldDB" id="R0I6C4"/>
<gene>
    <name evidence="2" type="ORF">CARUB_v10015205mg</name>
</gene>
<dbReference type="SMART" id="SM00256">
    <property type="entry name" value="FBOX"/>
    <property type="match status" value="1"/>
</dbReference>